<keyword evidence="2" id="KW-1185">Reference proteome</keyword>
<dbReference type="AlphaFoldDB" id="A0A914I668"/>
<evidence type="ECO:0000313" key="3">
    <source>
        <dbReference type="WBParaSite" id="Gr19_v10_g787.t1"/>
    </source>
</evidence>
<protein>
    <submittedName>
        <fullName evidence="3">Uncharacterized protein</fullName>
    </submittedName>
</protein>
<organism evidence="2 3">
    <name type="scientific">Globodera rostochiensis</name>
    <name type="common">Golden nematode worm</name>
    <name type="synonym">Heterodera rostochiensis</name>
    <dbReference type="NCBI Taxonomy" id="31243"/>
    <lineage>
        <taxon>Eukaryota</taxon>
        <taxon>Metazoa</taxon>
        <taxon>Ecdysozoa</taxon>
        <taxon>Nematoda</taxon>
        <taxon>Chromadorea</taxon>
        <taxon>Rhabditida</taxon>
        <taxon>Tylenchina</taxon>
        <taxon>Tylenchomorpha</taxon>
        <taxon>Tylenchoidea</taxon>
        <taxon>Heteroderidae</taxon>
        <taxon>Heteroderinae</taxon>
        <taxon>Globodera</taxon>
    </lineage>
</organism>
<proteinExistence type="predicted"/>
<name>A0A914I668_GLORO</name>
<dbReference type="Proteomes" id="UP000887572">
    <property type="component" value="Unplaced"/>
</dbReference>
<reference evidence="3" key="1">
    <citation type="submission" date="2022-11" db="UniProtKB">
        <authorList>
            <consortium name="WormBaseParasite"/>
        </authorList>
    </citation>
    <scope>IDENTIFICATION</scope>
</reference>
<accession>A0A914I668</accession>
<evidence type="ECO:0000313" key="2">
    <source>
        <dbReference type="Proteomes" id="UP000887572"/>
    </source>
</evidence>
<evidence type="ECO:0000256" key="1">
    <source>
        <dbReference type="SAM" id="MobiDB-lite"/>
    </source>
</evidence>
<feature type="region of interest" description="Disordered" evidence="1">
    <location>
        <begin position="15"/>
        <end position="102"/>
    </location>
</feature>
<sequence length="143" mass="16846">MCVCVKRCEFGEDDGCVKRKKRQEKEWKEAGAPTLRPRDISPTKQQTTLRPRDISPTKQQTTLRPRDISPTKQQTTLRPRDISPTKQQTTLRPRDISPTKQQTTLRPRFDVHCRQTFKIARSHYPGGRFCERPLKMNFVIDRR</sequence>
<dbReference type="WBParaSite" id="Gr19_v10_g787.t1">
    <property type="protein sequence ID" value="Gr19_v10_g787.t1"/>
    <property type="gene ID" value="Gr19_v10_g787"/>
</dbReference>